<evidence type="ECO:0000313" key="2">
    <source>
        <dbReference type="Proteomes" id="UP000006729"/>
    </source>
</evidence>
<dbReference type="Proteomes" id="UP000006729">
    <property type="component" value="Chromosome 5"/>
</dbReference>
<organism evidence="1 2">
    <name type="scientific">Populus trichocarpa</name>
    <name type="common">Western balsam poplar</name>
    <name type="synonym">Populus balsamifera subsp. trichocarpa</name>
    <dbReference type="NCBI Taxonomy" id="3694"/>
    <lineage>
        <taxon>Eukaryota</taxon>
        <taxon>Viridiplantae</taxon>
        <taxon>Streptophyta</taxon>
        <taxon>Embryophyta</taxon>
        <taxon>Tracheophyta</taxon>
        <taxon>Spermatophyta</taxon>
        <taxon>Magnoliopsida</taxon>
        <taxon>eudicotyledons</taxon>
        <taxon>Gunneridae</taxon>
        <taxon>Pentapetalae</taxon>
        <taxon>rosids</taxon>
        <taxon>fabids</taxon>
        <taxon>Malpighiales</taxon>
        <taxon>Salicaceae</taxon>
        <taxon>Saliceae</taxon>
        <taxon>Populus</taxon>
    </lineage>
</organism>
<dbReference type="EMBL" id="CM009294">
    <property type="protein sequence ID" value="RQO90795.1"/>
    <property type="molecule type" value="Genomic_DNA"/>
</dbReference>
<evidence type="ECO:0000313" key="1">
    <source>
        <dbReference type="EMBL" id="RQO90795.1"/>
    </source>
</evidence>
<reference evidence="1 2" key="1">
    <citation type="journal article" date="2006" name="Science">
        <title>The genome of black cottonwood, Populus trichocarpa (Torr. &amp; Gray).</title>
        <authorList>
            <person name="Tuskan G.A."/>
            <person name="Difazio S."/>
            <person name="Jansson S."/>
            <person name="Bohlmann J."/>
            <person name="Grigoriev I."/>
            <person name="Hellsten U."/>
            <person name="Putnam N."/>
            <person name="Ralph S."/>
            <person name="Rombauts S."/>
            <person name="Salamov A."/>
            <person name="Schein J."/>
            <person name="Sterck L."/>
            <person name="Aerts A."/>
            <person name="Bhalerao R.R."/>
            <person name="Bhalerao R.P."/>
            <person name="Blaudez D."/>
            <person name="Boerjan W."/>
            <person name="Brun A."/>
            <person name="Brunner A."/>
            <person name="Busov V."/>
            <person name="Campbell M."/>
            <person name="Carlson J."/>
            <person name="Chalot M."/>
            <person name="Chapman J."/>
            <person name="Chen G.L."/>
            <person name="Cooper D."/>
            <person name="Coutinho P.M."/>
            <person name="Couturier J."/>
            <person name="Covert S."/>
            <person name="Cronk Q."/>
            <person name="Cunningham R."/>
            <person name="Davis J."/>
            <person name="Degroeve S."/>
            <person name="Dejardin A."/>
            <person name="Depamphilis C."/>
            <person name="Detter J."/>
            <person name="Dirks B."/>
            <person name="Dubchak I."/>
            <person name="Duplessis S."/>
            <person name="Ehlting J."/>
            <person name="Ellis B."/>
            <person name="Gendler K."/>
            <person name="Goodstein D."/>
            <person name="Gribskov M."/>
            <person name="Grimwood J."/>
            <person name="Groover A."/>
            <person name="Gunter L."/>
            <person name="Hamberger B."/>
            <person name="Heinze B."/>
            <person name="Helariutta Y."/>
            <person name="Henrissat B."/>
            <person name="Holligan D."/>
            <person name="Holt R."/>
            <person name="Huang W."/>
            <person name="Islam-Faridi N."/>
            <person name="Jones S."/>
            <person name="Jones-Rhoades M."/>
            <person name="Jorgensen R."/>
            <person name="Joshi C."/>
            <person name="Kangasjarvi J."/>
            <person name="Karlsson J."/>
            <person name="Kelleher C."/>
            <person name="Kirkpatrick R."/>
            <person name="Kirst M."/>
            <person name="Kohler A."/>
            <person name="Kalluri U."/>
            <person name="Larimer F."/>
            <person name="Leebens-Mack J."/>
            <person name="Leple J.C."/>
            <person name="Locascio P."/>
            <person name="Lou Y."/>
            <person name="Lucas S."/>
            <person name="Martin F."/>
            <person name="Montanini B."/>
            <person name="Napoli C."/>
            <person name="Nelson D.R."/>
            <person name="Nelson C."/>
            <person name="Nieminen K."/>
            <person name="Nilsson O."/>
            <person name="Pereda V."/>
            <person name="Peter G."/>
            <person name="Philippe R."/>
            <person name="Pilate G."/>
            <person name="Poliakov A."/>
            <person name="Razumovskaya J."/>
            <person name="Richardson P."/>
            <person name="Rinaldi C."/>
            <person name="Ritland K."/>
            <person name="Rouze P."/>
            <person name="Ryaboy D."/>
            <person name="Schmutz J."/>
            <person name="Schrader J."/>
            <person name="Segerman B."/>
            <person name="Shin H."/>
            <person name="Siddiqui A."/>
            <person name="Sterky F."/>
            <person name="Terry A."/>
            <person name="Tsai C.J."/>
            <person name="Uberbacher E."/>
            <person name="Unneberg P."/>
            <person name="Vahala J."/>
            <person name="Wall K."/>
            <person name="Wessler S."/>
            <person name="Yang G."/>
            <person name="Yin T."/>
            <person name="Douglas C."/>
            <person name="Marra M."/>
            <person name="Sandberg G."/>
            <person name="Van de Peer Y."/>
            <person name="Rokhsar D."/>
        </authorList>
    </citation>
    <scope>NUCLEOTIDE SEQUENCE [LARGE SCALE GENOMIC DNA]</scope>
    <source>
        <strain evidence="2">cv. Nisqually</strain>
    </source>
</reference>
<dbReference type="AlphaFoldDB" id="A0A3N7F574"/>
<keyword evidence="2" id="KW-1185">Reference proteome</keyword>
<dbReference type="PANTHER" id="PTHR46445:SF7">
    <property type="entry name" value="GBF-INTERACTING PROTEIN 1 N-TERMINAL DOMAIN-CONTAINING PROTEIN"/>
    <property type="match status" value="1"/>
</dbReference>
<accession>A0A3N7F574</accession>
<dbReference type="PANTHER" id="PTHR46445">
    <property type="entry name" value="RNA POLYMERASE II DEGRADATION FACTOR-LIKE PROTEIN (DUF1296)"/>
    <property type="match status" value="1"/>
</dbReference>
<dbReference type="InParanoid" id="A0A3N7F574"/>
<name>A0A3N7F574_POPTR</name>
<protein>
    <submittedName>
        <fullName evidence="1">Uncharacterized protein</fullName>
    </submittedName>
</protein>
<proteinExistence type="predicted"/>
<dbReference type="STRING" id="3694.A0A3N7F574"/>
<gene>
    <name evidence="1" type="ORF">POPTR_005G202775</name>
</gene>
<sequence>MAQNHAHNPSAFRQAYQDNSVFHHSLSSMGYSHPQYKTGASRRNFPLSDVNISGYGGFGSAANFPGAILQAAASAGSAGGHDFLLSQHQERNDFTTLHQNDGSSRMMFTLPDNGYFSLPGLFSGHPKGQQQQSQD</sequence>